<feature type="active site" description="Nucleophile" evidence="9">
    <location>
        <position position="226"/>
    </location>
</feature>
<evidence type="ECO:0000256" key="6">
    <source>
        <dbReference type="ARBA" id="ARBA00022839"/>
    </source>
</evidence>
<dbReference type="PANTHER" id="PTHR12415:SF0">
    <property type="entry name" value="TYROSYL-DNA PHOSPHODIESTERASE 1"/>
    <property type="match status" value="1"/>
</dbReference>
<feature type="site" description="Interaction with DNA" evidence="11">
    <location>
        <position position="517"/>
    </location>
</feature>
<keyword evidence="5" id="KW-0378">Hydrolase</keyword>
<evidence type="ECO:0000256" key="8">
    <source>
        <dbReference type="ARBA" id="ARBA00023242"/>
    </source>
</evidence>
<evidence type="ECO:0008006" key="15">
    <source>
        <dbReference type="Google" id="ProtNLM"/>
    </source>
</evidence>
<dbReference type="EMBL" id="JQFK01000040">
    <property type="protein sequence ID" value="KGK37250.1"/>
    <property type="molecule type" value="Genomic_DNA"/>
</dbReference>
<comment type="subcellular location">
    <subcellularLocation>
        <location evidence="1">Nucleus</location>
    </subcellularLocation>
</comment>
<dbReference type="GO" id="GO:0004527">
    <property type="term" value="F:exonuclease activity"/>
    <property type="evidence" value="ECO:0007669"/>
    <property type="project" value="UniProtKB-KW"/>
</dbReference>
<comment type="caution">
    <text evidence="13">The sequence shown here is derived from an EMBL/GenBank/DDBJ whole genome shotgun (WGS) entry which is preliminary data.</text>
</comment>
<keyword evidence="8" id="KW-0539">Nucleus</keyword>
<feature type="region of interest" description="Disordered" evidence="12">
    <location>
        <begin position="39"/>
        <end position="65"/>
    </location>
</feature>
<evidence type="ECO:0000256" key="2">
    <source>
        <dbReference type="ARBA" id="ARBA00010205"/>
    </source>
</evidence>
<keyword evidence="4" id="KW-0227">DNA damage</keyword>
<dbReference type="HOGENOM" id="CLU_010413_2_1_1"/>
<feature type="binding site" evidence="10">
    <location>
        <position position="494"/>
    </location>
    <ligand>
        <name>substrate</name>
    </ligand>
</feature>
<dbReference type="GO" id="GO:0003697">
    <property type="term" value="F:single-stranded DNA binding"/>
    <property type="evidence" value="ECO:0007669"/>
    <property type="project" value="TreeGrafter"/>
</dbReference>
<evidence type="ECO:0000256" key="12">
    <source>
        <dbReference type="SAM" id="MobiDB-lite"/>
    </source>
</evidence>
<evidence type="ECO:0000256" key="11">
    <source>
        <dbReference type="PIRSR" id="PIRSR610347-3"/>
    </source>
</evidence>
<feature type="region of interest" description="Disordered" evidence="12">
    <location>
        <begin position="1"/>
        <end position="26"/>
    </location>
</feature>
<feature type="active site" description="Proton donor/acceptor" evidence="9">
    <location>
        <position position="492"/>
    </location>
</feature>
<organism evidence="13 14">
    <name type="scientific">Pichia kudriavzevii</name>
    <name type="common">Yeast</name>
    <name type="synonym">Issatchenkia orientalis</name>
    <dbReference type="NCBI Taxonomy" id="4909"/>
    <lineage>
        <taxon>Eukaryota</taxon>
        <taxon>Fungi</taxon>
        <taxon>Dikarya</taxon>
        <taxon>Ascomycota</taxon>
        <taxon>Saccharomycotina</taxon>
        <taxon>Pichiomycetes</taxon>
        <taxon>Pichiales</taxon>
        <taxon>Pichiaceae</taxon>
        <taxon>Pichia</taxon>
    </lineage>
</organism>
<dbReference type="GO" id="GO:0003690">
    <property type="term" value="F:double-stranded DNA binding"/>
    <property type="evidence" value="ECO:0007669"/>
    <property type="project" value="TreeGrafter"/>
</dbReference>
<comment type="similarity">
    <text evidence="2">Belongs to the tyrosyl-DNA phosphodiesterase family.</text>
</comment>
<gene>
    <name evidence="13" type="ORF">JL09_g3579</name>
</gene>
<keyword evidence="7" id="KW-0234">DNA repair</keyword>
<evidence type="ECO:0000256" key="9">
    <source>
        <dbReference type="PIRSR" id="PIRSR610347-1"/>
    </source>
</evidence>
<dbReference type="Pfam" id="PF06087">
    <property type="entry name" value="Tyr-DNA_phospho"/>
    <property type="match status" value="1"/>
</dbReference>
<name>A0A099NXD4_PICKU</name>
<evidence type="ECO:0000313" key="13">
    <source>
        <dbReference type="EMBL" id="KGK37250.1"/>
    </source>
</evidence>
<evidence type="ECO:0000256" key="4">
    <source>
        <dbReference type="ARBA" id="ARBA00022763"/>
    </source>
</evidence>
<dbReference type="Gene3D" id="3.30.870.10">
    <property type="entry name" value="Endonuclease Chain A"/>
    <property type="match status" value="2"/>
</dbReference>
<accession>A0A099NXD4</accession>
<feature type="binding site" evidence="10">
    <location>
        <position position="228"/>
    </location>
    <ligand>
        <name>substrate</name>
    </ligand>
</feature>
<dbReference type="AlphaFoldDB" id="A0A099NXD4"/>
<dbReference type="Proteomes" id="UP000029867">
    <property type="component" value="Unassembled WGS sequence"/>
</dbReference>
<evidence type="ECO:0000256" key="7">
    <source>
        <dbReference type="ARBA" id="ARBA00023204"/>
    </source>
</evidence>
<evidence type="ECO:0000256" key="5">
    <source>
        <dbReference type="ARBA" id="ARBA00022801"/>
    </source>
</evidence>
<dbReference type="SUPFAM" id="SSF56024">
    <property type="entry name" value="Phospholipase D/nuclease"/>
    <property type="match status" value="2"/>
</dbReference>
<keyword evidence="3" id="KW-0540">Nuclease</keyword>
<evidence type="ECO:0000256" key="10">
    <source>
        <dbReference type="PIRSR" id="PIRSR610347-2"/>
    </source>
</evidence>
<dbReference type="PANTHER" id="PTHR12415">
    <property type="entry name" value="TYROSYL-DNA PHOSPHODIESTERASE 1"/>
    <property type="match status" value="1"/>
</dbReference>
<dbReference type="GO" id="GO:0017005">
    <property type="term" value="F:3'-tyrosyl-DNA phosphodiesterase activity"/>
    <property type="evidence" value="ECO:0007669"/>
    <property type="project" value="TreeGrafter"/>
</dbReference>
<evidence type="ECO:0000256" key="1">
    <source>
        <dbReference type="ARBA" id="ARBA00004123"/>
    </source>
</evidence>
<dbReference type="eggNOG" id="KOG2031">
    <property type="taxonomic scope" value="Eukaryota"/>
</dbReference>
<dbReference type="GO" id="GO:0006281">
    <property type="term" value="P:DNA repair"/>
    <property type="evidence" value="ECO:0007669"/>
    <property type="project" value="UniProtKB-KW"/>
</dbReference>
<protein>
    <recommendedName>
        <fullName evidence="15">Tyrosyl-DNA phosphodiesterase 1</fullName>
    </recommendedName>
</protein>
<keyword evidence="6" id="KW-0269">Exonuclease</keyword>
<evidence type="ECO:0000313" key="14">
    <source>
        <dbReference type="Proteomes" id="UP000029867"/>
    </source>
</evidence>
<sequence length="613" mass="70243">MPNGVINLDSDDESPPRNTSQKVVNDQKLVSERIEIMSDDAEASAVSDAHDSTLLNPKPPQQRQLTSQELLRQKMAEAAERRMKRRVEVDIHDSMDTKPFKRVQRTQIVESYRTKLPPTSINERTSRIRLISNPSYCREFGVKADGDTISFADLVGSPDLTRSYQFNFLIDFDYLAKFVTSSTCEFVLVNKSDDEEHLRISDSMWEKYKIQTVDVSNSLPKFGTHHTKMMVNFYKDGSCQIVLHTMNLTEADHLIQTQMAWVSPALYPHQNLKDYFDFNQPGLDVWKDTGTIFKRDFIAYLMSYKNSDINKLIDKIGKYDFKDIDVMFVASSPGHYLHTEWNDLIKPGAKPMFGYGRLWQVIHMLGLQSLSGKLVGQTSTIAGPCDSWKRNILVHLLTSCAEKGFPMLKKADYEYRPGKNKVEPVIVWPTFDEVLKSKASALSGVCLHLTTHGKWAAYQRHFENTLKYFHKWTTYSDKPSESKAGRSNLTPHVKTYTLTEDNFKTVKWFLLTSANLSHQAWGKSKKFDKIEYDISSFEAGIFVAPELLKVSGNTENKRRVLVPCYGKDNPDDVQFLGDEKFKIGIRLPYDTPLQKYGPNDKPWGQPESDQLLM</sequence>
<dbReference type="VEuPathDB" id="FungiDB:C5L36_0A06350"/>
<dbReference type="GO" id="GO:0005634">
    <property type="term" value="C:nucleus"/>
    <property type="evidence" value="ECO:0007669"/>
    <property type="project" value="UniProtKB-SubCell"/>
</dbReference>
<proteinExistence type="inferred from homology"/>
<evidence type="ECO:0000256" key="3">
    <source>
        <dbReference type="ARBA" id="ARBA00022722"/>
    </source>
</evidence>
<reference evidence="14" key="1">
    <citation type="journal article" date="2014" name="Microb. Cell Fact.">
        <title>Exploiting Issatchenkia orientalis SD108 for succinic acid production.</title>
        <authorList>
            <person name="Xiao H."/>
            <person name="Shao Z."/>
            <person name="Jiang Y."/>
            <person name="Dole S."/>
            <person name="Zhao H."/>
        </authorList>
    </citation>
    <scope>NUCLEOTIDE SEQUENCE [LARGE SCALE GENOMIC DNA]</scope>
    <source>
        <strain evidence="14">SD108</strain>
    </source>
</reference>
<dbReference type="InterPro" id="IPR010347">
    <property type="entry name" value="Tdp1"/>
</dbReference>